<dbReference type="GO" id="GO:0051536">
    <property type="term" value="F:iron-sulfur cluster binding"/>
    <property type="evidence" value="ECO:0007669"/>
    <property type="project" value="UniProtKB-KW"/>
</dbReference>
<dbReference type="PANTHER" id="PTHR43409:SF7">
    <property type="entry name" value="BLL1977 PROTEIN"/>
    <property type="match status" value="1"/>
</dbReference>
<dbReference type="SFLD" id="SFLDS00029">
    <property type="entry name" value="Radical_SAM"/>
    <property type="match status" value="1"/>
</dbReference>
<dbReference type="Gene3D" id="3.80.30.20">
    <property type="entry name" value="tm_1862 like domain"/>
    <property type="match status" value="1"/>
</dbReference>
<dbReference type="EMBL" id="JACRSV010000001">
    <property type="protein sequence ID" value="MBC8559262.1"/>
    <property type="molecule type" value="Genomic_DNA"/>
</dbReference>
<proteinExistence type="predicted"/>
<evidence type="ECO:0000313" key="8">
    <source>
        <dbReference type="Proteomes" id="UP000610760"/>
    </source>
</evidence>
<dbReference type="InterPro" id="IPR023404">
    <property type="entry name" value="rSAM_horseshoe"/>
</dbReference>
<dbReference type="InterPro" id="IPR006638">
    <property type="entry name" value="Elp3/MiaA/NifB-like_rSAM"/>
</dbReference>
<keyword evidence="3" id="KW-0479">Metal-binding</keyword>
<protein>
    <submittedName>
        <fullName evidence="7">Radical SAM protein</fullName>
    </submittedName>
</protein>
<dbReference type="GO" id="GO:0003824">
    <property type="term" value="F:catalytic activity"/>
    <property type="evidence" value="ECO:0007669"/>
    <property type="project" value="InterPro"/>
</dbReference>
<dbReference type="SUPFAM" id="SSF102114">
    <property type="entry name" value="Radical SAM enzymes"/>
    <property type="match status" value="1"/>
</dbReference>
<dbReference type="InterPro" id="IPR051198">
    <property type="entry name" value="BchE-like"/>
</dbReference>
<accession>A0A926I6X8</accession>
<evidence type="ECO:0000259" key="6">
    <source>
        <dbReference type="PROSITE" id="PS51918"/>
    </source>
</evidence>
<comment type="caution">
    <text evidence="7">The sequence shown here is derived from an EMBL/GenBank/DDBJ whole genome shotgun (WGS) entry which is preliminary data.</text>
</comment>
<evidence type="ECO:0000313" key="7">
    <source>
        <dbReference type="EMBL" id="MBC8559262.1"/>
    </source>
</evidence>
<dbReference type="InterPro" id="IPR058240">
    <property type="entry name" value="rSAM_sf"/>
</dbReference>
<dbReference type="AlphaFoldDB" id="A0A926I6X8"/>
<dbReference type="SMART" id="SM00729">
    <property type="entry name" value="Elp3"/>
    <property type="match status" value="1"/>
</dbReference>
<organism evidence="7 8">
    <name type="scientific">Fumia xinanensis</name>
    <dbReference type="NCBI Taxonomy" id="2763659"/>
    <lineage>
        <taxon>Bacteria</taxon>
        <taxon>Bacillati</taxon>
        <taxon>Bacillota</taxon>
        <taxon>Clostridia</taxon>
        <taxon>Eubacteriales</taxon>
        <taxon>Oscillospiraceae</taxon>
        <taxon>Fumia</taxon>
    </lineage>
</organism>
<dbReference type="PANTHER" id="PTHR43409">
    <property type="entry name" value="ANAEROBIC MAGNESIUM-PROTOPORPHYRIN IX MONOMETHYL ESTER CYCLASE-RELATED"/>
    <property type="match status" value="1"/>
</dbReference>
<evidence type="ECO:0000256" key="5">
    <source>
        <dbReference type="ARBA" id="ARBA00023014"/>
    </source>
</evidence>
<evidence type="ECO:0000256" key="1">
    <source>
        <dbReference type="ARBA" id="ARBA00001966"/>
    </source>
</evidence>
<evidence type="ECO:0000256" key="4">
    <source>
        <dbReference type="ARBA" id="ARBA00023004"/>
    </source>
</evidence>
<keyword evidence="2" id="KW-0949">S-adenosyl-L-methionine</keyword>
<keyword evidence="5" id="KW-0411">Iron-sulfur</keyword>
<gene>
    <name evidence="7" type="ORF">H8710_04170</name>
</gene>
<dbReference type="PROSITE" id="PS51918">
    <property type="entry name" value="RADICAL_SAM"/>
    <property type="match status" value="1"/>
</dbReference>
<feature type="domain" description="Radical SAM core" evidence="6">
    <location>
        <begin position="168"/>
        <end position="407"/>
    </location>
</feature>
<evidence type="ECO:0000256" key="3">
    <source>
        <dbReference type="ARBA" id="ARBA00022723"/>
    </source>
</evidence>
<dbReference type="SFLD" id="SFLDG01082">
    <property type="entry name" value="B12-binding_domain_containing"/>
    <property type="match status" value="1"/>
</dbReference>
<comment type="cofactor">
    <cofactor evidence="1">
        <name>[4Fe-4S] cluster</name>
        <dbReference type="ChEBI" id="CHEBI:49883"/>
    </cofactor>
</comment>
<dbReference type="Gene3D" id="3.40.50.280">
    <property type="entry name" value="Cobalamin-binding domain"/>
    <property type="match status" value="1"/>
</dbReference>
<dbReference type="InterPro" id="IPR007197">
    <property type="entry name" value="rSAM"/>
</dbReference>
<keyword evidence="8" id="KW-1185">Reference proteome</keyword>
<dbReference type="Proteomes" id="UP000610760">
    <property type="component" value="Unassembled WGS sequence"/>
</dbReference>
<sequence>MLLFIDSYKDYLKENVALEFLYTYVELECKVDYCFIDMNKTDELDIDLENYELFGLTINTEVAPYVYKIADKIKEKKPNAYIFTFGTFATLSANMILKDCNNINFVVLGDYEQPIKILIQEYLKNDTLNLNKPYLYSIGDQLTEKVFNVDEMSEPVIPQHIYLERHETRYHHTAIIASTRGCIGQCRFCTLNYCLGKRRIKWRARDIDLVFQEIIEIYNKYRIRAFHIQDSAIEGAGKIGKARIERLCDLLINYPVRFSFSFNTRAKGFGEEDDKLLVKMKQAGFISALLGIESLDEKDLEFFNKRVKPQDNLQSYKLLNEYGFYVECGFININPVSTVSSFQKNFNFSKENNLFYDYHFTSKLSIEYGSKMYDLVKDMGLLDKNYSYINTCVFRFLDPEGERVARRLLKASELSGYSAYESDFLNFQSFYITTINLFDEHQALNFRNLFEPYISRLANEKFDMYEHLICQREDSPEKIMNYYNPRIIELYKKILIKKVRLLKDSNLLAYLRGENVK</sequence>
<reference evidence="7" key="1">
    <citation type="submission" date="2020-08" db="EMBL/GenBank/DDBJ databases">
        <title>Genome public.</title>
        <authorList>
            <person name="Liu C."/>
            <person name="Sun Q."/>
        </authorList>
    </citation>
    <scope>NUCLEOTIDE SEQUENCE</scope>
    <source>
        <strain evidence="7">NSJ-33</strain>
    </source>
</reference>
<name>A0A926I6X8_9FIRM</name>
<evidence type="ECO:0000256" key="2">
    <source>
        <dbReference type="ARBA" id="ARBA00022691"/>
    </source>
</evidence>
<dbReference type="Pfam" id="PF04055">
    <property type="entry name" value="Radical_SAM"/>
    <property type="match status" value="1"/>
</dbReference>
<dbReference type="RefSeq" id="WP_249294165.1">
    <property type="nucleotide sequence ID" value="NZ_JACRSV010000001.1"/>
</dbReference>
<keyword evidence="4" id="KW-0408">Iron</keyword>
<dbReference type="GO" id="GO:0046872">
    <property type="term" value="F:metal ion binding"/>
    <property type="evidence" value="ECO:0007669"/>
    <property type="project" value="UniProtKB-KW"/>
</dbReference>